<proteinExistence type="predicted"/>
<name>A0A834UBY9_VESPE</name>
<dbReference type="Proteomes" id="UP000600918">
    <property type="component" value="Unassembled WGS sequence"/>
</dbReference>
<organism evidence="2 3">
    <name type="scientific">Vespula pensylvanica</name>
    <name type="common">Western yellow jacket</name>
    <name type="synonym">Wasp</name>
    <dbReference type="NCBI Taxonomy" id="30213"/>
    <lineage>
        <taxon>Eukaryota</taxon>
        <taxon>Metazoa</taxon>
        <taxon>Ecdysozoa</taxon>
        <taxon>Arthropoda</taxon>
        <taxon>Hexapoda</taxon>
        <taxon>Insecta</taxon>
        <taxon>Pterygota</taxon>
        <taxon>Neoptera</taxon>
        <taxon>Endopterygota</taxon>
        <taxon>Hymenoptera</taxon>
        <taxon>Apocrita</taxon>
        <taxon>Aculeata</taxon>
        <taxon>Vespoidea</taxon>
        <taxon>Vespidae</taxon>
        <taxon>Vespinae</taxon>
        <taxon>Vespula</taxon>
    </lineage>
</organism>
<dbReference type="AlphaFoldDB" id="A0A834UBY9"/>
<evidence type="ECO:0000256" key="1">
    <source>
        <dbReference type="SAM" id="MobiDB-lite"/>
    </source>
</evidence>
<reference evidence="2" key="1">
    <citation type="journal article" date="2020" name="G3 (Bethesda)">
        <title>High-Quality Assemblies for Three Invasive Social Wasps from the &lt;i&gt;Vespula&lt;/i&gt; Genus.</title>
        <authorList>
            <person name="Harrop T.W.R."/>
            <person name="Guhlin J."/>
            <person name="McLaughlin G.M."/>
            <person name="Permina E."/>
            <person name="Stockwell P."/>
            <person name="Gilligan J."/>
            <person name="Le Lec M.F."/>
            <person name="Gruber M.A.M."/>
            <person name="Quinn O."/>
            <person name="Lovegrove M."/>
            <person name="Duncan E.J."/>
            <person name="Remnant E.J."/>
            <person name="Van Eeckhoven J."/>
            <person name="Graham B."/>
            <person name="Knapp R.A."/>
            <person name="Langford K.W."/>
            <person name="Kronenberg Z."/>
            <person name="Press M.O."/>
            <person name="Eacker S.M."/>
            <person name="Wilson-Rankin E.E."/>
            <person name="Purcell J."/>
            <person name="Lester P.J."/>
            <person name="Dearden P.K."/>
        </authorList>
    </citation>
    <scope>NUCLEOTIDE SEQUENCE</scope>
    <source>
        <strain evidence="2">Volc-1</strain>
    </source>
</reference>
<evidence type="ECO:0000313" key="3">
    <source>
        <dbReference type="Proteomes" id="UP000600918"/>
    </source>
</evidence>
<sequence>MGIVVVWYPEACTRPRDDPKEDFGYGDMGRGREIRTHARQLISVQNESGRIILLCTVAFIKPAHGVEDDDGKDGDGKSGRDGGGV</sequence>
<feature type="region of interest" description="Disordered" evidence="1">
    <location>
        <begin position="64"/>
        <end position="85"/>
    </location>
</feature>
<comment type="caution">
    <text evidence="2">The sequence shown here is derived from an EMBL/GenBank/DDBJ whole genome shotgun (WGS) entry which is preliminary data.</text>
</comment>
<dbReference type="EMBL" id="JACSDY010000004">
    <property type="protein sequence ID" value="KAF7429796.1"/>
    <property type="molecule type" value="Genomic_DNA"/>
</dbReference>
<keyword evidence="3" id="KW-1185">Reference proteome</keyword>
<accession>A0A834UBY9</accession>
<evidence type="ECO:0000313" key="2">
    <source>
        <dbReference type="EMBL" id="KAF7429796.1"/>
    </source>
</evidence>
<gene>
    <name evidence="2" type="ORF">H0235_006194</name>
</gene>
<protein>
    <submittedName>
        <fullName evidence="2">Uncharacterized protein</fullName>
    </submittedName>
</protein>
<feature type="compositionally biased region" description="Basic and acidic residues" evidence="1">
    <location>
        <begin position="73"/>
        <end position="85"/>
    </location>
</feature>